<protein>
    <submittedName>
        <fullName evidence="9">Peptide transporter CstA</fullName>
    </submittedName>
</protein>
<keyword evidence="6 7" id="KW-0472">Membrane</keyword>
<comment type="similarity">
    <text evidence="2">Belongs to the peptide transporter carbon starvation (CstA) (TC 2.A.114) family.</text>
</comment>
<keyword evidence="3" id="KW-1003">Cell membrane</keyword>
<accession>A0A7V8V3R1</accession>
<dbReference type="EMBL" id="JABRWO010000003">
    <property type="protein sequence ID" value="MBA2114394.1"/>
    <property type="molecule type" value="Genomic_DNA"/>
</dbReference>
<keyword evidence="4 7" id="KW-0812">Transmembrane</keyword>
<comment type="caution">
    <text evidence="9">The sequence shown here is derived from an EMBL/GenBank/DDBJ whole genome shotgun (WGS) entry which is preliminary data.</text>
</comment>
<feature type="transmembrane region" description="Helical" evidence="7">
    <location>
        <begin position="320"/>
        <end position="340"/>
    </location>
</feature>
<evidence type="ECO:0000256" key="3">
    <source>
        <dbReference type="ARBA" id="ARBA00022475"/>
    </source>
</evidence>
<evidence type="ECO:0000256" key="5">
    <source>
        <dbReference type="ARBA" id="ARBA00022989"/>
    </source>
</evidence>
<feature type="transmembrane region" description="Helical" evidence="7">
    <location>
        <begin position="12"/>
        <end position="34"/>
    </location>
</feature>
<keyword evidence="5 7" id="KW-1133">Transmembrane helix</keyword>
<feature type="transmembrane region" description="Helical" evidence="7">
    <location>
        <begin position="199"/>
        <end position="222"/>
    </location>
</feature>
<evidence type="ECO:0000256" key="7">
    <source>
        <dbReference type="SAM" id="Phobius"/>
    </source>
</evidence>
<feature type="transmembrane region" description="Helical" evidence="7">
    <location>
        <begin position="495"/>
        <end position="516"/>
    </location>
</feature>
<dbReference type="InterPro" id="IPR051605">
    <property type="entry name" value="CstA"/>
</dbReference>
<evidence type="ECO:0000256" key="2">
    <source>
        <dbReference type="ARBA" id="ARBA00007755"/>
    </source>
</evidence>
<name>A0A7V8V3R1_9BACT</name>
<comment type="subcellular location">
    <subcellularLocation>
        <location evidence="1">Cell membrane</location>
        <topology evidence="1">Multi-pass membrane protein</topology>
    </subcellularLocation>
</comment>
<feature type="transmembrane region" description="Helical" evidence="7">
    <location>
        <begin position="454"/>
        <end position="474"/>
    </location>
</feature>
<gene>
    <name evidence="9" type="primary">cstA</name>
    <name evidence="9" type="ORF">HOV93_15520</name>
</gene>
<feature type="transmembrane region" description="Helical" evidence="7">
    <location>
        <begin position="361"/>
        <end position="386"/>
    </location>
</feature>
<feature type="transmembrane region" description="Helical" evidence="7">
    <location>
        <begin position="98"/>
        <end position="122"/>
    </location>
</feature>
<feature type="transmembrane region" description="Helical" evidence="7">
    <location>
        <begin position="557"/>
        <end position="579"/>
    </location>
</feature>
<feature type="transmembrane region" description="Helical" evidence="7">
    <location>
        <begin position="528"/>
        <end position="550"/>
    </location>
</feature>
<dbReference type="Pfam" id="PF02554">
    <property type="entry name" value="CstA"/>
    <property type="match status" value="1"/>
</dbReference>
<dbReference type="GO" id="GO:0005886">
    <property type="term" value="C:plasma membrane"/>
    <property type="evidence" value="ECO:0007669"/>
    <property type="project" value="UniProtKB-SubCell"/>
</dbReference>
<dbReference type="Proteomes" id="UP000551616">
    <property type="component" value="Unassembled WGS sequence"/>
</dbReference>
<proteinExistence type="inferred from homology"/>
<reference evidence="9 10" key="1">
    <citation type="submission" date="2020-05" db="EMBL/GenBank/DDBJ databases">
        <title>Bremerella alba sp. nov., a novel planctomycete isolated from the surface of the macroalga Fucus spiralis.</title>
        <authorList>
            <person name="Godinho O."/>
            <person name="Botelho R."/>
            <person name="Albuquerque L."/>
            <person name="Wiegand S."/>
            <person name="Da Costa M.S."/>
            <person name="Lobo-Da-Cunha A."/>
            <person name="Jogler C."/>
            <person name="Lage O.M."/>
        </authorList>
    </citation>
    <scope>NUCLEOTIDE SEQUENCE [LARGE SCALE GENOMIC DNA]</scope>
    <source>
        <strain evidence="9 10">FF15</strain>
    </source>
</reference>
<dbReference type="GO" id="GO:0009267">
    <property type="term" value="P:cellular response to starvation"/>
    <property type="evidence" value="ECO:0007669"/>
    <property type="project" value="InterPro"/>
</dbReference>
<dbReference type="AlphaFoldDB" id="A0A7V8V3R1"/>
<dbReference type="PANTHER" id="PTHR30252:SF0">
    <property type="entry name" value="PEPTIDE TRANSPORTER CSTA"/>
    <property type="match status" value="1"/>
</dbReference>
<dbReference type="InterPro" id="IPR003706">
    <property type="entry name" value="CstA_N"/>
</dbReference>
<evidence type="ECO:0000256" key="4">
    <source>
        <dbReference type="ARBA" id="ARBA00022692"/>
    </source>
</evidence>
<evidence type="ECO:0000313" key="10">
    <source>
        <dbReference type="Proteomes" id="UP000551616"/>
    </source>
</evidence>
<feature type="transmembrane region" description="Helical" evidence="7">
    <location>
        <begin position="280"/>
        <end position="300"/>
    </location>
</feature>
<feature type="transmembrane region" description="Helical" evidence="7">
    <location>
        <begin position="242"/>
        <end position="268"/>
    </location>
</feature>
<evidence type="ECO:0000313" key="9">
    <source>
        <dbReference type="EMBL" id="MBA2114394.1"/>
    </source>
</evidence>
<evidence type="ECO:0000259" key="8">
    <source>
        <dbReference type="Pfam" id="PF02554"/>
    </source>
</evidence>
<feature type="transmembrane region" description="Helical" evidence="7">
    <location>
        <begin position="591"/>
        <end position="609"/>
    </location>
</feature>
<dbReference type="PANTHER" id="PTHR30252">
    <property type="entry name" value="INNER MEMBRANE PEPTIDE TRANSPORTER"/>
    <property type="match status" value="1"/>
</dbReference>
<evidence type="ECO:0000256" key="6">
    <source>
        <dbReference type="ARBA" id="ARBA00023136"/>
    </source>
</evidence>
<sequence>MHDASRRDTNFTLMSTLIVAVLSFVGFIVAYNTYGRWLSKRLFELDDSNEVPSKQLRDDIDYCPTDRQVVFGHHFTSIAGTGPIVGPAIAVFWGWLPALLWVVFGSIFVGAVHDLGALIISLRNRGQTVGQIAGRMINKRAKYLFLIVLAAALMVVLAIFGLVVAVIFAEYPQTVLPVWISMPIAIALGIYARKKDAHLLLPSLVALFIVYASILVGVYYLPIDLSLILAKVLGPTLAENHYLSALMIWTVILLGYCFAASVLPVWLLLQPRDYVNSHQLIVALVLLFVGLLVASVTGAADLAQATPAVATTMPAGAPPIFPFLFITIACGACSGFHCLVSSGTSSKQVEKESDAQYIGYGAMLLEGGLAVIVILACCAGVGMGIFEGSKGPDGSYVYTAMTDAEGVPLTGQAAWETRYAITKNWSDFKLPNLVAAFVEGGANFLTAIGIPLEIGISIIAVLVANFAATTLDTATRLQRYVLQELFVSVPVTRPLSGKYAATAVAVISALAIAVFADTVPGKGGTLLWPLFGAINQLLAGLAMMVTAFYLWRRNKPIWFVALPMIAMLILPALAMYYNVFSETGYWAKQQWLLLVLGVGVLILQAWMLFEAIVMWPRVKGVLEESLPPLPEKKPVVAAENS</sequence>
<keyword evidence="10" id="KW-1185">Reference proteome</keyword>
<feature type="domain" description="CstA N-terminal" evidence="8">
    <location>
        <begin position="17"/>
        <end position="570"/>
    </location>
</feature>
<evidence type="ECO:0000256" key="1">
    <source>
        <dbReference type="ARBA" id="ARBA00004651"/>
    </source>
</evidence>
<feature type="transmembrane region" description="Helical" evidence="7">
    <location>
        <begin position="174"/>
        <end position="192"/>
    </location>
</feature>
<organism evidence="9 10">
    <name type="scientific">Bremerella alba</name>
    <dbReference type="NCBI Taxonomy" id="980252"/>
    <lineage>
        <taxon>Bacteria</taxon>
        <taxon>Pseudomonadati</taxon>
        <taxon>Planctomycetota</taxon>
        <taxon>Planctomycetia</taxon>
        <taxon>Pirellulales</taxon>
        <taxon>Pirellulaceae</taxon>
        <taxon>Bremerella</taxon>
    </lineage>
</organism>
<feature type="transmembrane region" description="Helical" evidence="7">
    <location>
        <begin position="143"/>
        <end position="168"/>
    </location>
</feature>